<sequence length="91" mass="10538">MAKRLGVTTTTLRNWDPSGKLPAKRTISNQRYYTKNNYLKAINAKPQNSGNRCLMTLWITRLAQFILLIQIDLSELIWSGLNRCVKSLEQR</sequence>
<dbReference type="GO" id="GO:0003677">
    <property type="term" value="F:DNA binding"/>
    <property type="evidence" value="ECO:0007669"/>
    <property type="project" value="UniProtKB-KW"/>
</dbReference>
<reference evidence="2" key="1">
    <citation type="submission" date="2023-08" db="EMBL/GenBank/DDBJ databases">
        <authorList>
            <person name="Page C.A."/>
            <person name="Perez-Diaz I.M."/>
        </authorList>
    </citation>
    <scope>NUCLEOTIDE SEQUENCE</scope>
    <source>
        <strain evidence="2">3.8.38</strain>
    </source>
</reference>
<dbReference type="InterPro" id="IPR000551">
    <property type="entry name" value="MerR-type_HTH_dom"/>
</dbReference>
<dbReference type="PROSITE" id="PS50937">
    <property type="entry name" value="HTH_MERR_2"/>
    <property type="match status" value="1"/>
</dbReference>
<gene>
    <name evidence="2" type="ORF">RI532_10750</name>
</gene>
<dbReference type="GO" id="GO:0006355">
    <property type="term" value="P:regulation of DNA-templated transcription"/>
    <property type="evidence" value="ECO:0007669"/>
    <property type="project" value="InterPro"/>
</dbReference>
<dbReference type="Proteomes" id="UP001254075">
    <property type="component" value="Unassembled WGS sequence"/>
</dbReference>
<evidence type="ECO:0000313" key="3">
    <source>
        <dbReference type="Proteomes" id="UP001254075"/>
    </source>
</evidence>
<proteinExistence type="predicted"/>
<keyword evidence="2" id="KW-0238">DNA-binding</keyword>
<dbReference type="Pfam" id="PF00376">
    <property type="entry name" value="MerR"/>
    <property type="match status" value="1"/>
</dbReference>
<evidence type="ECO:0000259" key="1">
    <source>
        <dbReference type="PROSITE" id="PS50937"/>
    </source>
</evidence>
<protein>
    <submittedName>
        <fullName evidence="2">MerR family DNA-binding transcriptional regulator</fullName>
    </submittedName>
</protein>
<dbReference type="Gene3D" id="1.10.1660.10">
    <property type="match status" value="1"/>
</dbReference>
<comment type="caution">
    <text evidence="2">The sequence shown here is derived from an EMBL/GenBank/DDBJ whole genome shotgun (WGS) entry which is preliminary data.</text>
</comment>
<dbReference type="AlphaFoldDB" id="A0AAW8W7K0"/>
<name>A0AAW8W7K0_9LACO</name>
<accession>A0AAW8W7K0</accession>
<feature type="domain" description="HTH merR-type" evidence="1">
    <location>
        <begin position="1"/>
        <end position="36"/>
    </location>
</feature>
<organism evidence="2 3">
    <name type="scientific">Levilactobacillus namurensis</name>
    <dbReference type="NCBI Taxonomy" id="380393"/>
    <lineage>
        <taxon>Bacteria</taxon>
        <taxon>Bacillati</taxon>
        <taxon>Bacillota</taxon>
        <taxon>Bacilli</taxon>
        <taxon>Lactobacillales</taxon>
        <taxon>Lactobacillaceae</taxon>
        <taxon>Levilactobacillus</taxon>
    </lineage>
</organism>
<evidence type="ECO:0000313" key="2">
    <source>
        <dbReference type="EMBL" id="MDT7014865.1"/>
    </source>
</evidence>
<dbReference type="InterPro" id="IPR009061">
    <property type="entry name" value="DNA-bd_dom_put_sf"/>
</dbReference>
<dbReference type="SUPFAM" id="SSF46955">
    <property type="entry name" value="Putative DNA-binding domain"/>
    <property type="match status" value="1"/>
</dbReference>
<dbReference type="EMBL" id="JAVLAM010000001">
    <property type="protein sequence ID" value="MDT7014865.1"/>
    <property type="molecule type" value="Genomic_DNA"/>
</dbReference>